<dbReference type="InterPro" id="IPR036388">
    <property type="entry name" value="WH-like_DNA-bd_sf"/>
</dbReference>
<dbReference type="SUPFAM" id="SSF46785">
    <property type="entry name" value="Winged helix' DNA-binding domain"/>
    <property type="match status" value="1"/>
</dbReference>
<keyword evidence="2 7" id="KW-0808">Transferase</keyword>
<dbReference type="Gene3D" id="1.10.10.10">
    <property type="entry name" value="Winged helix-like DNA-binding domain superfamily/Winged helix DNA-binding domain"/>
    <property type="match status" value="1"/>
</dbReference>
<dbReference type="Gene3D" id="3.40.50.150">
    <property type="entry name" value="Vaccinia Virus protein VP39"/>
    <property type="match status" value="1"/>
</dbReference>
<evidence type="ECO:0000256" key="3">
    <source>
        <dbReference type="ARBA" id="ARBA00022691"/>
    </source>
</evidence>
<dbReference type="InterPro" id="IPR001077">
    <property type="entry name" value="COMT_C"/>
</dbReference>
<keyword evidence="1 7" id="KW-0489">Methyltransferase</keyword>
<dbReference type="PROSITE" id="PS51683">
    <property type="entry name" value="SAM_OMT_II"/>
    <property type="match status" value="1"/>
</dbReference>
<evidence type="ECO:0000256" key="2">
    <source>
        <dbReference type="ARBA" id="ARBA00022679"/>
    </source>
</evidence>
<name>A0A3S1CJV9_9CYAN</name>
<evidence type="ECO:0000256" key="4">
    <source>
        <dbReference type="PIRSR" id="PIRSR005739-1"/>
    </source>
</evidence>
<comment type="caution">
    <text evidence="7">The sequence shown here is derived from an EMBL/GenBank/DDBJ whole genome shotgun (WGS) entry which is preliminary data.</text>
</comment>
<gene>
    <name evidence="7" type="ORF">DSM106972_044460</name>
</gene>
<keyword evidence="3" id="KW-0949">S-adenosyl-L-methionine</keyword>
<dbReference type="GO" id="GO:0032259">
    <property type="term" value="P:methylation"/>
    <property type="evidence" value="ECO:0007669"/>
    <property type="project" value="UniProtKB-KW"/>
</dbReference>
<dbReference type="InterPro" id="IPR016461">
    <property type="entry name" value="COMT-like"/>
</dbReference>
<dbReference type="EMBL" id="RSCL01000011">
    <property type="protein sequence ID" value="RUT04218.1"/>
    <property type="molecule type" value="Genomic_DNA"/>
</dbReference>
<feature type="domain" description="O-methyltransferase dimerisation" evidence="6">
    <location>
        <begin position="22"/>
        <end position="97"/>
    </location>
</feature>
<accession>A0A3S1CJV9</accession>
<reference evidence="7" key="2">
    <citation type="journal article" date="2019" name="Genome Biol. Evol.">
        <title>Day and night: Metabolic profiles and evolutionary relationships of six axenic non-marine cyanobacteria.</title>
        <authorList>
            <person name="Will S.E."/>
            <person name="Henke P."/>
            <person name="Boedeker C."/>
            <person name="Huang S."/>
            <person name="Brinkmann H."/>
            <person name="Rohde M."/>
            <person name="Jarek M."/>
            <person name="Friedl T."/>
            <person name="Seufert S."/>
            <person name="Schumacher M."/>
            <person name="Overmann J."/>
            <person name="Neumann-Schaal M."/>
            <person name="Petersen J."/>
        </authorList>
    </citation>
    <scope>NUCLEOTIDE SEQUENCE [LARGE SCALE GENOMIC DNA]</scope>
    <source>
        <strain evidence="7">PCC 7102</strain>
    </source>
</reference>
<dbReference type="Pfam" id="PF00891">
    <property type="entry name" value="Methyltransf_2"/>
    <property type="match status" value="1"/>
</dbReference>
<dbReference type="Proteomes" id="UP000271624">
    <property type="component" value="Unassembled WGS sequence"/>
</dbReference>
<organism evidence="7 8">
    <name type="scientific">Dulcicalothrix desertica PCC 7102</name>
    <dbReference type="NCBI Taxonomy" id="232991"/>
    <lineage>
        <taxon>Bacteria</taxon>
        <taxon>Bacillati</taxon>
        <taxon>Cyanobacteriota</taxon>
        <taxon>Cyanophyceae</taxon>
        <taxon>Nostocales</taxon>
        <taxon>Calotrichaceae</taxon>
        <taxon>Dulcicalothrix</taxon>
    </lineage>
</organism>
<keyword evidence="8" id="KW-1185">Reference proteome</keyword>
<dbReference type="InterPro" id="IPR012967">
    <property type="entry name" value="COMT_dimerisation"/>
</dbReference>
<dbReference type="PIRSF" id="PIRSF005739">
    <property type="entry name" value="O-mtase"/>
    <property type="match status" value="1"/>
</dbReference>
<dbReference type="InterPro" id="IPR036390">
    <property type="entry name" value="WH_DNA-bd_sf"/>
</dbReference>
<evidence type="ECO:0000259" key="5">
    <source>
        <dbReference type="Pfam" id="PF00891"/>
    </source>
</evidence>
<evidence type="ECO:0000256" key="1">
    <source>
        <dbReference type="ARBA" id="ARBA00022603"/>
    </source>
</evidence>
<proteinExistence type="predicted"/>
<dbReference type="RefSeq" id="WP_127082846.1">
    <property type="nucleotide sequence ID" value="NZ_RSCL01000011.1"/>
</dbReference>
<evidence type="ECO:0000313" key="8">
    <source>
        <dbReference type="Proteomes" id="UP000271624"/>
    </source>
</evidence>
<feature type="active site" description="Proton acceptor" evidence="4">
    <location>
        <position position="255"/>
    </location>
</feature>
<dbReference type="PANTHER" id="PTHR43712:SF2">
    <property type="entry name" value="O-METHYLTRANSFERASE CICE"/>
    <property type="match status" value="1"/>
</dbReference>
<dbReference type="GO" id="GO:0008171">
    <property type="term" value="F:O-methyltransferase activity"/>
    <property type="evidence" value="ECO:0007669"/>
    <property type="project" value="InterPro"/>
</dbReference>
<dbReference type="GO" id="GO:0046983">
    <property type="term" value="F:protein dimerization activity"/>
    <property type="evidence" value="ECO:0007669"/>
    <property type="project" value="InterPro"/>
</dbReference>
<dbReference type="AlphaFoldDB" id="A0A3S1CJV9"/>
<evidence type="ECO:0000259" key="6">
    <source>
        <dbReference type="Pfam" id="PF08100"/>
    </source>
</evidence>
<dbReference type="OrthoDB" id="7418600at2"/>
<dbReference type="Pfam" id="PF08100">
    <property type="entry name" value="Dimerisation"/>
    <property type="match status" value="1"/>
</dbReference>
<evidence type="ECO:0000313" key="7">
    <source>
        <dbReference type="EMBL" id="RUT04218.1"/>
    </source>
</evidence>
<dbReference type="SUPFAM" id="SSF53335">
    <property type="entry name" value="S-adenosyl-L-methionine-dependent methyltransferases"/>
    <property type="match status" value="1"/>
</dbReference>
<dbReference type="InterPro" id="IPR029063">
    <property type="entry name" value="SAM-dependent_MTases_sf"/>
</dbReference>
<dbReference type="Gene3D" id="1.10.287.1350">
    <property type="match status" value="1"/>
</dbReference>
<sequence length="345" mass="37765">MFLPDHPENFNDVSRAMAVLQSVTSYRISQSIHVVAKLGIADLLKDGAKSSEELAKITDSHAPSLYRVLRALASIGIFAEDLNGRFELTPLGSCLQTDISNSMRASAIIRSEDVYRKPWGHLLHTVKTGETAFRHVYNMGLFDYLAQNPQTAELFDGAMTNYSATIQDAVLAAYDFSSIQKLVDIGGGQGSLIAAILTKYPTMQGILFDQAPVLERAKPLLEAFGVANRCQLIAGDFFSSVPNGADAYIMKNIIHDWDDKQAITILNNCYQAMPKNAKLLLVEAVIFPGNESSVAKLLDLEMLVLTGGQERTEAQHQALFQASGLQLTKIISTNSWQSVIEGVRP</sequence>
<reference evidence="7" key="1">
    <citation type="submission" date="2018-12" db="EMBL/GenBank/DDBJ databases">
        <authorList>
            <person name="Will S."/>
            <person name="Neumann-Schaal M."/>
            <person name="Henke P."/>
        </authorList>
    </citation>
    <scope>NUCLEOTIDE SEQUENCE</scope>
    <source>
        <strain evidence="7">PCC 7102</strain>
    </source>
</reference>
<protein>
    <submittedName>
        <fullName evidence="7">Methyltransferase</fullName>
    </submittedName>
</protein>
<dbReference type="PANTHER" id="PTHR43712">
    <property type="entry name" value="PUTATIVE (AFU_ORTHOLOGUE AFUA_4G14580)-RELATED"/>
    <property type="match status" value="1"/>
</dbReference>
<feature type="domain" description="O-methyltransferase C-terminal" evidence="5">
    <location>
        <begin position="119"/>
        <end position="325"/>
    </location>
</feature>